<dbReference type="Proteomes" id="UP000245412">
    <property type="component" value="Unassembled WGS sequence"/>
</dbReference>
<dbReference type="Gene3D" id="3.40.50.300">
    <property type="entry name" value="P-loop containing nucleotide triphosphate hydrolases"/>
    <property type="match status" value="1"/>
</dbReference>
<keyword evidence="1" id="KW-0548">Nucleotidyltransferase</keyword>
<dbReference type="EMBL" id="QGGY01000001">
    <property type="protein sequence ID" value="PWJ79375.1"/>
    <property type="molecule type" value="Genomic_DNA"/>
</dbReference>
<dbReference type="Pfam" id="PF02283">
    <property type="entry name" value="CobU"/>
    <property type="match status" value="1"/>
</dbReference>
<keyword evidence="1" id="KW-0808">Transferase</keyword>
<reference evidence="1 2" key="1">
    <citation type="submission" date="2018-05" db="EMBL/GenBank/DDBJ databases">
        <authorList>
            <person name="Goeker M."/>
            <person name="Huntemann M."/>
            <person name="Clum A."/>
            <person name="Pillay M."/>
            <person name="Palaniappan K."/>
            <person name="Varghese N."/>
            <person name="Mikhailova N."/>
            <person name="Stamatis D."/>
            <person name="Reddy T."/>
            <person name="Daum C."/>
            <person name="Shapiro N."/>
            <person name="Ivanova N."/>
            <person name="Kyrpides N."/>
            <person name="Woyke T."/>
        </authorList>
    </citation>
    <scope>NUCLEOTIDE SEQUENCE [LARGE SCALE GENOMIC DNA]</scope>
    <source>
        <strain evidence="1 2">DSM 26524</strain>
    </source>
</reference>
<dbReference type="AlphaFoldDB" id="A0AB73TAW3"/>
<organism evidence="1 2">
    <name type="scientific">Murimonas intestini</name>
    <dbReference type="NCBI Taxonomy" id="1337051"/>
    <lineage>
        <taxon>Bacteria</taxon>
        <taxon>Bacillati</taxon>
        <taxon>Bacillota</taxon>
        <taxon>Clostridia</taxon>
        <taxon>Lachnospirales</taxon>
        <taxon>Lachnospiraceae</taxon>
        <taxon>Murimonas</taxon>
    </lineage>
</organism>
<dbReference type="GO" id="GO:0016779">
    <property type="term" value="F:nucleotidyltransferase activity"/>
    <property type="evidence" value="ECO:0007669"/>
    <property type="project" value="UniProtKB-KW"/>
</dbReference>
<comment type="caution">
    <text evidence="1">The sequence shown here is derived from an EMBL/GenBank/DDBJ whole genome shotgun (WGS) entry which is preliminary data.</text>
</comment>
<dbReference type="InterPro" id="IPR003203">
    <property type="entry name" value="CobU/CobP"/>
</dbReference>
<keyword evidence="1" id="KW-0418">Kinase</keyword>
<dbReference type="GO" id="GO:0000166">
    <property type="term" value="F:nucleotide binding"/>
    <property type="evidence" value="ECO:0007669"/>
    <property type="project" value="InterPro"/>
</dbReference>
<dbReference type="SUPFAM" id="SSF52540">
    <property type="entry name" value="P-loop containing nucleoside triphosphate hydrolases"/>
    <property type="match status" value="1"/>
</dbReference>
<dbReference type="InterPro" id="IPR027417">
    <property type="entry name" value="P-loop_NTPase"/>
</dbReference>
<dbReference type="GO" id="GO:0009236">
    <property type="term" value="P:cobalamin biosynthetic process"/>
    <property type="evidence" value="ECO:0007669"/>
    <property type="project" value="InterPro"/>
</dbReference>
<dbReference type="GO" id="GO:0043752">
    <property type="term" value="F:adenosylcobinamide kinase activity"/>
    <property type="evidence" value="ECO:0007669"/>
    <property type="project" value="InterPro"/>
</dbReference>
<gene>
    <name evidence="1" type="ORF">C7383_101756</name>
</gene>
<accession>A0AB73TAW3</accession>
<evidence type="ECO:0000313" key="2">
    <source>
        <dbReference type="Proteomes" id="UP000245412"/>
    </source>
</evidence>
<name>A0AB73TAW3_9FIRM</name>
<keyword evidence="2" id="KW-1185">Reference proteome</keyword>
<evidence type="ECO:0000313" key="1">
    <source>
        <dbReference type="EMBL" id="PWJ79375.1"/>
    </source>
</evidence>
<proteinExistence type="predicted"/>
<dbReference type="RefSeq" id="WP_109624761.1">
    <property type="nucleotide sequence ID" value="NZ_CABJAT010000001.1"/>
</dbReference>
<protein>
    <submittedName>
        <fullName evidence="1">Adenosylcobinamide kinase /adenosylcobinamide-phosphate guanylyltransferase</fullName>
    </submittedName>
</protein>
<sequence length="130" mass="14108">MILVIGGESQGKKEYAANTFGLAAEEFADGASCTEEELLGASAVDHFHEYIRRVLKNEGEEGVLGLAEKLTGQNPDILVVSNELGYGVVPVDKFERLYREKTGRICCALAAFAKRVDRVVCGIGMVIKNE</sequence>